<name>A0A5B7JZN6_PORTR</name>
<dbReference type="EMBL" id="VSRR010127839">
    <property type="protein sequence ID" value="MPD01603.1"/>
    <property type="molecule type" value="Genomic_DNA"/>
</dbReference>
<evidence type="ECO:0000256" key="1">
    <source>
        <dbReference type="SAM" id="Phobius"/>
    </source>
</evidence>
<sequence>MFQPRPCGCKGQRTCLLCEKEMGEQVMPSWVTQSQKEHAIVYCPECDLAWPGWDTNTWKCHPNHQGEGTVWVETLLRHSIRTILSGSAIDESFKSLIYKFPFLPLIFYFLNIFFLLPLTLAKLAF</sequence>
<reference evidence="2 3" key="1">
    <citation type="submission" date="2019-05" db="EMBL/GenBank/DDBJ databases">
        <title>Another draft genome of Portunus trituberculatus and its Hox gene families provides insights of decapod evolution.</title>
        <authorList>
            <person name="Jeong J.-H."/>
            <person name="Song I."/>
            <person name="Kim S."/>
            <person name="Choi T."/>
            <person name="Kim D."/>
            <person name="Ryu S."/>
            <person name="Kim W."/>
        </authorList>
    </citation>
    <scope>NUCLEOTIDE SEQUENCE [LARGE SCALE GENOMIC DNA]</scope>
    <source>
        <tissue evidence="2">Muscle</tissue>
    </source>
</reference>
<dbReference type="AlphaFoldDB" id="A0A5B7JZN6"/>
<proteinExistence type="predicted"/>
<evidence type="ECO:0000313" key="3">
    <source>
        <dbReference type="Proteomes" id="UP000324222"/>
    </source>
</evidence>
<keyword evidence="3" id="KW-1185">Reference proteome</keyword>
<feature type="transmembrane region" description="Helical" evidence="1">
    <location>
        <begin position="102"/>
        <end position="121"/>
    </location>
</feature>
<keyword evidence="1" id="KW-1133">Transmembrane helix</keyword>
<protein>
    <submittedName>
        <fullName evidence="2">Uncharacterized protein</fullName>
    </submittedName>
</protein>
<dbReference type="OrthoDB" id="442860at2759"/>
<comment type="caution">
    <text evidence="2">The sequence shown here is derived from an EMBL/GenBank/DDBJ whole genome shotgun (WGS) entry which is preliminary data.</text>
</comment>
<keyword evidence="1" id="KW-0812">Transmembrane</keyword>
<keyword evidence="1" id="KW-0472">Membrane</keyword>
<evidence type="ECO:0000313" key="2">
    <source>
        <dbReference type="EMBL" id="MPD01603.1"/>
    </source>
</evidence>
<accession>A0A5B7JZN6</accession>
<organism evidence="2 3">
    <name type="scientific">Portunus trituberculatus</name>
    <name type="common">Swimming crab</name>
    <name type="synonym">Neptunus trituberculatus</name>
    <dbReference type="NCBI Taxonomy" id="210409"/>
    <lineage>
        <taxon>Eukaryota</taxon>
        <taxon>Metazoa</taxon>
        <taxon>Ecdysozoa</taxon>
        <taxon>Arthropoda</taxon>
        <taxon>Crustacea</taxon>
        <taxon>Multicrustacea</taxon>
        <taxon>Malacostraca</taxon>
        <taxon>Eumalacostraca</taxon>
        <taxon>Eucarida</taxon>
        <taxon>Decapoda</taxon>
        <taxon>Pleocyemata</taxon>
        <taxon>Brachyura</taxon>
        <taxon>Eubrachyura</taxon>
        <taxon>Portunoidea</taxon>
        <taxon>Portunidae</taxon>
        <taxon>Portuninae</taxon>
        <taxon>Portunus</taxon>
    </lineage>
</organism>
<dbReference type="Proteomes" id="UP000324222">
    <property type="component" value="Unassembled WGS sequence"/>
</dbReference>
<gene>
    <name evidence="2" type="ORF">E2C01_097137</name>
</gene>